<name>A0AAV4FI70_9GAST</name>
<keyword evidence="1" id="KW-0472">Membrane</keyword>
<dbReference type="EMBL" id="BMAT01007869">
    <property type="protein sequence ID" value="GFR73103.1"/>
    <property type="molecule type" value="Genomic_DNA"/>
</dbReference>
<proteinExistence type="predicted"/>
<reference evidence="2 3" key="1">
    <citation type="journal article" date="2021" name="Elife">
        <title>Chloroplast acquisition without the gene transfer in kleptoplastic sea slugs, Plakobranchus ocellatus.</title>
        <authorList>
            <person name="Maeda T."/>
            <person name="Takahashi S."/>
            <person name="Yoshida T."/>
            <person name="Shimamura S."/>
            <person name="Takaki Y."/>
            <person name="Nagai Y."/>
            <person name="Toyoda A."/>
            <person name="Suzuki Y."/>
            <person name="Arimoto A."/>
            <person name="Ishii H."/>
            <person name="Satoh N."/>
            <person name="Nishiyama T."/>
            <person name="Hasebe M."/>
            <person name="Maruyama T."/>
            <person name="Minagawa J."/>
            <person name="Obokata J."/>
            <person name="Shigenobu S."/>
        </authorList>
    </citation>
    <scope>NUCLEOTIDE SEQUENCE [LARGE SCALE GENOMIC DNA]</scope>
</reference>
<dbReference type="Proteomes" id="UP000762676">
    <property type="component" value="Unassembled WGS sequence"/>
</dbReference>
<comment type="caution">
    <text evidence="2">The sequence shown here is derived from an EMBL/GenBank/DDBJ whole genome shotgun (WGS) entry which is preliminary data.</text>
</comment>
<accession>A0AAV4FI70</accession>
<evidence type="ECO:0000256" key="1">
    <source>
        <dbReference type="SAM" id="Phobius"/>
    </source>
</evidence>
<protein>
    <submittedName>
        <fullName evidence="2">Uncharacterized protein</fullName>
    </submittedName>
</protein>
<sequence length="111" mass="12529">MEFQEQGQTVNSGRYISTQRTLKLRLRRVGRDKDSILHTTCSPAHQSLNSGRLKSTLQTAPILPPLTIICFPTSISTWRAIYMTTMRKLSQRFPDDAVDSLLNSSLTAYAK</sequence>
<organism evidence="2 3">
    <name type="scientific">Elysia marginata</name>
    <dbReference type="NCBI Taxonomy" id="1093978"/>
    <lineage>
        <taxon>Eukaryota</taxon>
        <taxon>Metazoa</taxon>
        <taxon>Spiralia</taxon>
        <taxon>Lophotrochozoa</taxon>
        <taxon>Mollusca</taxon>
        <taxon>Gastropoda</taxon>
        <taxon>Heterobranchia</taxon>
        <taxon>Euthyneura</taxon>
        <taxon>Panpulmonata</taxon>
        <taxon>Sacoglossa</taxon>
        <taxon>Placobranchoidea</taxon>
        <taxon>Plakobranchidae</taxon>
        <taxon>Elysia</taxon>
    </lineage>
</organism>
<dbReference type="AlphaFoldDB" id="A0AAV4FI70"/>
<evidence type="ECO:0000313" key="3">
    <source>
        <dbReference type="Proteomes" id="UP000762676"/>
    </source>
</evidence>
<keyword evidence="1" id="KW-0812">Transmembrane</keyword>
<evidence type="ECO:0000313" key="2">
    <source>
        <dbReference type="EMBL" id="GFR73103.1"/>
    </source>
</evidence>
<feature type="transmembrane region" description="Helical" evidence="1">
    <location>
        <begin position="62"/>
        <end position="82"/>
    </location>
</feature>
<gene>
    <name evidence="2" type="ORF">ElyMa_003857900</name>
</gene>
<keyword evidence="1" id="KW-1133">Transmembrane helix</keyword>
<keyword evidence="3" id="KW-1185">Reference proteome</keyword>